<dbReference type="EMBL" id="HG937692">
    <property type="protein sequence ID" value="CDP36156.1"/>
    <property type="molecule type" value="Genomic_DNA"/>
</dbReference>
<dbReference type="SUPFAM" id="SSF144000">
    <property type="entry name" value="Oxysterol-binding protein-like"/>
    <property type="match status" value="1"/>
</dbReference>
<dbReference type="InterPro" id="IPR036770">
    <property type="entry name" value="Ankyrin_rpt-contain_sf"/>
</dbReference>
<keyword evidence="7" id="KW-0446">Lipid-binding</keyword>
<gene>
    <name evidence="12" type="ORF">GNLVRS02_ARAD1B06556g</name>
</gene>
<keyword evidence="4" id="KW-0677">Repeat</keyword>
<dbReference type="FunFam" id="2.40.160.120:FF:000001">
    <property type="entry name" value="Oxysterol-binding protein"/>
    <property type="match status" value="1"/>
</dbReference>
<dbReference type="PANTHER" id="PTHR10972:SF205">
    <property type="entry name" value="OXYSTEROL-BINDING PROTEIN 1"/>
    <property type="match status" value="1"/>
</dbReference>
<keyword evidence="9" id="KW-0175">Coiled coil</keyword>
<feature type="region of interest" description="Disordered" evidence="10">
    <location>
        <begin position="258"/>
        <end position="297"/>
    </location>
</feature>
<dbReference type="GO" id="GO:0006887">
    <property type="term" value="P:exocytosis"/>
    <property type="evidence" value="ECO:0007669"/>
    <property type="project" value="TreeGrafter"/>
</dbReference>
<reference evidence="12" key="1">
    <citation type="submission" date="2014-02" db="EMBL/GenBank/DDBJ databases">
        <authorList>
            <person name="Genoscope - CEA"/>
        </authorList>
    </citation>
    <scope>NUCLEOTIDE SEQUENCE</scope>
    <source>
        <strain evidence="12">LS3</strain>
    </source>
</reference>
<dbReference type="CDD" id="cd13292">
    <property type="entry name" value="PH_Osh1p_Osh2p_yeast"/>
    <property type="match status" value="1"/>
</dbReference>
<accession>A0A060TAF0</accession>
<evidence type="ECO:0000256" key="8">
    <source>
        <dbReference type="PROSITE-ProRule" id="PRU00023"/>
    </source>
</evidence>
<feature type="region of interest" description="Disordered" evidence="10">
    <location>
        <begin position="1080"/>
        <end position="1113"/>
    </location>
</feature>
<keyword evidence="2" id="KW-0813">Transport</keyword>
<dbReference type="Gene3D" id="1.25.40.20">
    <property type="entry name" value="Ankyrin repeat-containing domain"/>
    <property type="match status" value="2"/>
</dbReference>
<dbReference type="GO" id="GO:0097038">
    <property type="term" value="C:perinuclear endoplasmic reticulum"/>
    <property type="evidence" value="ECO:0007669"/>
    <property type="project" value="TreeGrafter"/>
</dbReference>
<dbReference type="SUPFAM" id="SSF48403">
    <property type="entry name" value="Ankyrin repeat"/>
    <property type="match status" value="1"/>
</dbReference>
<feature type="compositionally biased region" description="Polar residues" evidence="10">
    <location>
        <begin position="409"/>
        <end position="424"/>
    </location>
</feature>
<evidence type="ECO:0000256" key="1">
    <source>
        <dbReference type="ARBA" id="ARBA00008842"/>
    </source>
</evidence>
<reference evidence="12" key="2">
    <citation type="submission" date="2014-06" db="EMBL/GenBank/DDBJ databases">
        <title>The complete genome of Blastobotrys (Arxula) adeninivorans LS3 - a yeast of biotechnological interest.</title>
        <authorList>
            <person name="Kunze G."/>
            <person name="Gaillardin C."/>
            <person name="Czernicka M."/>
            <person name="Durrens P."/>
            <person name="Martin T."/>
            <person name="Boer E."/>
            <person name="Gabaldon T."/>
            <person name="Cruz J."/>
            <person name="Talla E."/>
            <person name="Marck C."/>
            <person name="Goffeau A."/>
            <person name="Barbe V."/>
            <person name="Baret P."/>
            <person name="Baronian K."/>
            <person name="Beier S."/>
            <person name="Bleykasten C."/>
            <person name="Bode R."/>
            <person name="Casaregola S."/>
            <person name="Despons L."/>
            <person name="Fairhead C."/>
            <person name="Giersberg M."/>
            <person name="Gierski P."/>
            <person name="Hahnel U."/>
            <person name="Hartmann A."/>
            <person name="Jankowska D."/>
            <person name="Jubin C."/>
            <person name="Jung P."/>
            <person name="Lafontaine I."/>
            <person name="Leh-Louis V."/>
            <person name="Lemaire M."/>
            <person name="Marcet-Houben M."/>
            <person name="Mascher M."/>
            <person name="Morel G."/>
            <person name="Richard G.-F."/>
            <person name="Riechen J."/>
            <person name="Sacerdot C."/>
            <person name="Sarkar A."/>
            <person name="Savel G."/>
            <person name="Schacherer J."/>
            <person name="Sherman D."/>
            <person name="Straub M.-L."/>
            <person name="Stein N."/>
            <person name="Thierry A."/>
            <person name="Trautwein-Schult A."/>
            <person name="Westhof E."/>
            <person name="Worch S."/>
            <person name="Dujon B."/>
            <person name="Souciet J.-L."/>
            <person name="Wincker P."/>
            <person name="Scholz U."/>
            <person name="Neuveglise N."/>
        </authorList>
    </citation>
    <scope>NUCLEOTIDE SEQUENCE</scope>
    <source>
        <strain evidence="12">LS3</strain>
    </source>
</reference>
<feature type="compositionally biased region" description="Low complexity" evidence="10">
    <location>
        <begin position="265"/>
        <end position="275"/>
    </location>
</feature>
<feature type="region of interest" description="Disordered" evidence="10">
    <location>
        <begin position="399"/>
        <end position="530"/>
    </location>
</feature>
<dbReference type="PROSITE" id="PS50003">
    <property type="entry name" value="PH_DOMAIN"/>
    <property type="match status" value="1"/>
</dbReference>
<dbReference type="Gene3D" id="2.30.29.30">
    <property type="entry name" value="Pleckstrin-homology domain (PH domain)/Phosphotyrosine-binding domain (PTB)"/>
    <property type="match status" value="1"/>
</dbReference>
<dbReference type="Gene3D" id="3.30.70.3490">
    <property type="match status" value="1"/>
</dbReference>
<dbReference type="FunFam" id="2.30.29.30:FF:000061">
    <property type="entry name" value="Oxysterol binding protein 1"/>
    <property type="match status" value="1"/>
</dbReference>
<feature type="region of interest" description="Disordered" evidence="10">
    <location>
        <begin position="1005"/>
        <end position="1026"/>
    </location>
</feature>
<evidence type="ECO:0000256" key="2">
    <source>
        <dbReference type="ARBA" id="ARBA00022448"/>
    </source>
</evidence>
<dbReference type="Pfam" id="PF01237">
    <property type="entry name" value="Oxysterol_BP"/>
    <property type="match status" value="1"/>
</dbReference>
<dbReference type="PhylomeDB" id="A0A060TAF0"/>
<dbReference type="AlphaFoldDB" id="A0A060TAF0"/>
<feature type="compositionally biased region" description="Acidic residues" evidence="10">
    <location>
        <begin position="507"/>
        <end position="518"/>
    </location>
</feature>
<feature type="compositionally biased region" description="Gly residues" evidence="10">
    <location>
        <begin position="276"/>
        <end position="288"/>
    </location>
</feature>
<dbReference type="GO" id="GO:0120009">
    <property type="term" value="P:intermembrane lipid transfer"/>
    <property type="evidence" value="ECO:0007669"/>
    <property type="project" value="UniProtKB-ARBA"/>
</dbReference>
<keyword evidence="5 8" id="KW-0040">ANK repeat</keyword>
<sequence>MTESNALGSPGSPEPLGNDQAQSLNASLDASITRVKLIGAFKGGDTAQLEQIISERPNVVQYPTLVHLAVQIASVKTIEWLLNKYATDPGDEDDNKIDVNTTDDEGNTPLHLAAMYGRQDVALYLLSLAQINDTITNNRGKQPVEVAKTPELAEVMQISRARYVETVSTKLKQLLNDEDLDGLDSLLSSPRASALLDINGQDPDTGSTVLHDFVRRRRTKMVQFILSHGGDPFRRDRKGVLPIELAKDETIKKMLKNASKEQPVLSSPASALSGAAAGGGGGAKGGPAQGAQPLSGPPRISGYLKKWTNFTGGYKLRWFVLENGVLSYYKRQDDTDRACRGSINMKNATLHLNSSEKTNFEISMKGSSSKFHLRANHPVETNRWIWALTNAIQYAKDQERSLRPAAMPATSQPQHRRAPSSSQGTGPGAASIGSQMTRVGTHSSIGSKSSIARRNSQLSTKTSQFEPAGTSENLAPNGGIRGDDDNSILVVDKPGSGLIENDMRDDYEAEDEEFDDETSSVITSDAPPYDNQQSVLQDTMKVQINALSDLVQSLSSSAKQGNLGPDSLDNGLSTFEQSITALRSQLAQYTKQVEARERYYENKLEQSESQQRLWAQNIRALELEHEKIQGELHQAVRKRKEAAKLLRAHTQTDEVAAARVERTSLLDVSDESDDEFFDVETGPAVGEQPTAGDKEKAPAVEINEETLAEEEKEQLGKFKESVEELTPKQREMYEAILAEESFKGYEDPPRSRLKLDKDDRPKISLWGVLKSLIGKDMTRMTLPVSFNECTNLLQRSAEDMEYTDILDEAAKCLDDPGLRMAHVAAFTASSYSSTINRIAKPFNPLLGETFEYSRPDKGYRLFAEQVSHHPPIGAMIAESARWAFYGESNVKSKFNGRSFDINPLGRWYVVLRPNKGADVEEELYSFRKVTSSVVGIITGSPVVDNYGDMEIINHTLGYKCLLKFKSRGWRGASAYELKGTVVDDKGEPKWIVGGRWNDKIFARPATSGEAEDGTASGAQSPPAIDDASKGVLEKKKLLLWQVHDRPPAPFNLTKFAITLNALPERLQPYLARTDTRLRPDQRAMEEGRYDEASDEKHRVEEKQRAARRAREEKNQTYSPAWFTKEKHPVTGDVYFRPHGDYWRQRRAGKLEELSADIF</sequence>
<comment type="similarity">
    <text evidence="1">Belongs to the OSBP family.</text>
</comment>
<dbReference type="InterPro" id="IPR037239">
    <property type="entry name" value="OSBP_sf"/>
</dbReference>
<dbReference type="PROSITE" id="PS50297">
    <property type="entry name" value="ANK_REP_REGION"/>
    <property type="match status" value="1"/>
</dbReference>
<feature type="repeat" description="ANK" evidence="8">
    <location>
        <begin position="205"/>
        <end position="237"/>
    </location>
</feature>
<keyword evidence="3" id="KW-0597">Phosphoprotein</keyword>
<keyword evidence="6" id="KW-0445">Lipid transport</keyword>
<feature type="compositionally biased region" description="Polar residues" evidence="10">
    <location>
        <begin position="432"/>
        <end position="474"/>
    </location>
</feature>
<dbReference type="PRINTS" id="PR01415">
    <property type="entry name" value="ANKYRIN"/>
</dbReference>
<dbReference type="SMART" id="SM00248">
    <property type="entry name" value="ANK"/>
    <property type="match status" value="3"/>
</dbReference>
<dbReference type="Gene3D" id="2.40.160.120">
    <property type="match status" value="1"/>
</dbReference>
<dbReference type="GO" id="GO:0005829">
    <property type="term" value="C:cytosol"/>
    <property type="evidence" value="ECO:0007669"/>
    <property type="project" value="TreeGrafter"/>
</dbReference>
<dbReference type="GO" id="GO:0030011">
    <property type="term" value="P:maintenance of cell polarity"/>
    <property type="evidence" value="ECO:0007669"/>
    <property type="project" value="TreeGrafter"/>
</dbReference>
<evidence type="ECO:0000256" key="9">
    <source>
        <dbReference type="SAM" id="Coils"/>
    </source>
</evidence>
<dbReference type="GO" id="GO:0032934">
    <property type="term" value="F:sterol binding"/>
    <property type="evidence" value="ECO:0007669"/>
    <property type="project" value="TreeGrafter"/>
</dbReference>
<dbReference type="GO" id="GO:0006897">
    <property type="term" value="P:endocytosis"/>
    <property type="evidence" value="ECO:0007669"/>
    <property type="project" value="TreeGrafter"/>
</dbReference>
<evidence type="ECO:0000256" key="3">
    <source>
        <dbReference type="ARBA" id="ARBA00022553"/>
    </source>
</evidence>
<evidence type="ECO:0000256" key="4">
    <source>
        <dbReference type="ARBA" id="ARBA00022737"/>
    </source>
</evidence>
<dbReference type="SMART" id="SM00233">
    <property type="entry name" value="PH"/>
    <property type="match status" value="1"/>
</dbReference>
<evidence type="ECO:0000256" key="10">
    <source>
        <dbReference type="SAM" id="MobiDB-lite"/>
    </source>
</evidence>
<dbReference type="InterPro" id="IPR011993">
    <property type="entry name" value="PH-like_dom_sf"/>
</dbReference>
<dbReference type="InterPro" id="IPR002110">
    <property type="entry name" value="Ankyrin_rpt"/>
</dbReference>
<dbReference type="PANTHER" id="PTHR10972">
    <property type="entry name" value="OXYSTEROL-BINDING PROTEIN-RELATED"/>
    <property type="match status" value="1"/>
</dbReference>
<dbReference type="GO" id="GO:0034727">
    <property type="term" value="P:piecemeal microautophagy of the nucleus"/>
    <property type="evidence" value="ECO:0007669"/>
    <property type="project" value="TreeGrafter"/>
</dbReference>
<organism evidence="12">
    <name type="scientific">Blastobotrys adeninivorans</name>
    <name type="common">Yeast</name>
    <name type="synonym">Arxula adeninivorans</name>
    <dbReference type="NCBI Taxonomy" id="409370"/>
    <lineage>
        <taxon>Eukaryota</taxon>
        <taxon>Fungi</taxon>
        <taxon>Dikarya</taxon>
        <taxon>Ascomycota</taxon>
        <taxon>Saccharomycotina</taxon>
        <taxon>Dipodascomycetes</taxon>
        <taxon>Dipodascales</taxon>
        <taxon>Trichomonascaceae</taxon>
        <taxon>Blastobotrys</taxon>
    </lineage>
</organism>
<protein>
    <submittedName>
        <fullName evidence="12">ARAD1B06556p</fullName>
    </submittedName>
</protein>
<feature type="region of interest" description="Disordered" evidence="10">
    <location>
        <begin position="1"/>
        <end position="21"/>
    </location>
</feature>
<dbReference type="GO" id="GO:0005635">
    <property type="term" value="C:nuclear envelope"/>
    <property type="evidence" value="ECO:0007669"/>
    <property type="project" value="TreeGrafter"/>
</dbReference>
<name>A0A060TAF0_BLAAD</name>
<dbReference type="GO" id="GO:0005886">
    <property type="term" value="C:plasma membrane"/>
    <property type="evidence" value="ECO:0007669"/>
    <property type="project" value="TreeGrafter"/>
</dbReference>
<evidence type="ECO:0000313" key="12">
    <source>
        <dbReference type="EMBL" id="CDP36156.1"/>
    </source>
</evidence>
<dbReference type="Pfam" id="PF12796">
    <property type="entry name" value="Ank_2"/>
    <property type="match status" value="1"/>
</dbReference>
<dbReference type="Pfam" id="PF00169">
    <property type="entry name" value="PH"/>
    <property type="match status" value="1"/>
</dbReference>
<dbReference type="PROSITE" id="PS50088">
    <property type="entry name" value="ANK_REPEAT"/>
    <property type="match status" value="2"/>
</dbReference>
<dbReference type="SUPFAM" id="SSF50729">
    <property type="entry name" value="PH domain-like"/>
    <property type="match status" value="1"/>
</dbReference>
<proteinExistence type="inferred from homology"/>
<feature type="domain" description="PH" evidence="11">
    <location>
        <begin position="297"/>
        <end position="393"/>
    </location>
</feature>
<evidence type="ECO:0000259" key="11">
    <source>
        <dbReference type="PROSITE" id="PS50003"/>
    </source>
</evidence>
<feature type="repeat" description="ANK" evidence="8">
    <location>
        <begin position="105"/>
        <end position="127"/>
    </location>
</feature>
<evidence type="ECO:0000256" key="6">
    <source>
        <dbReference type="ARBA" id="ARBA00023055"/>
    </source>
</evidence>
<dbReference type="InterPro" id="IPR000648">
    <property type="entry name" value="Oxysterol-bd"/>
</dbReference>
<evidence type="ECO:0000256" key="5">
    <source>
        <dbReference type="ARBA" id="ARBA00023043"/>
    </source>
</evidence>
<feature type="coiled-coil region" evidence="9">
    <location>
        <begin position="572"/>
        <end position="638"/>
    </location>
</feature>
<dbReference type="InterPro" id="IPR001849">
    <property type="entry name" value="PH_domain"/>
</dbReference>
<evidence type="ECO:0000256" key="7">
    <source>
        <dbReference type="ARBA" id="ARBA00023121"/>
    </source>
</evidence>